<dbReference type="RefSeq" id="WP_037504970.1">
    <property type="nucleotide sequence ID" value="NZ_CP059319.1"/>
</dbReference>
<evidence type="ECO:0000313" key="5">
    <source>
        <dbReference type="EMBL" id="QTH23889.1"/>
    </source>
</evidence>
<keyword evidence="1" id="KW-0805">Transcription regulation</keyword>
<sequence length="343" mass="38031">MISYRENPANEPSSIASYCLMLADLFEAQGLDAGRIFLNAGLSLSALRGSTGRVPIFQIRLLWQQAVALSGNPSIALGTSRVLSPMSYSSMSIAALSSGSLRGAIDKYVRYSRIVTDAIDIRVEDSGDFTSVIVKNYNEFRAPEAMECCLTSILTHCRQLLPNDGIAPAVIELERDKPSNENLFSSQMQSKIRFSAPGNRLIFRNRDIAKPIPGYCRELETQIVQHCDIMLGQRASVNWSTRARQQILRHLHVGTVSERSVAGGLHTSVDTLRRRLNGEGTSYRALLDDVRRTLAERYLENRDLSIKQISGTLGFANSSAFVRAFRRWTGYAPGFHRQEGALG</sequence>
<dbReference type="Gene3D" id="1.10.10.60">
    <property type="entry name" value="Homeodomain-like"/>
    <property type="match status" value="1"/>
</dbReference>
<accession>A0A975D6Y3</accession>
<dbReference type="InterPro" id="IPR032687">
    <property type="entry name" value="AraC-type_N"/>
</dbReference>
<dbReference type="SUPFAM" id="SSF46689">
    <property type="entry name" value="Homeodomain-like"/>
    <property type="match status" value="1"/>
</dbReference>
<dbReference type="InterPro" id="IPR009057">
    <property type="entry name" value="Homeodomain-like_sf"/>
</dbReference>
<proteinExistence type="predicted"/>
<dbReference type="PROSITE" id="PS01124">
    <property type="entry name" value="HTH_ARAC_FAMILY_2"/>
    <property type="match status" value="1"/>
</dbReference>
<gene>
    <name evidence="5" type="ORF">HRJ34_10465</name>
</gene>
<dbReference type="Pfam" id="PF12625">
    <property type="entry name" value="Arabinose_bd"/>
    <property type="match status" value="1"/>
</dbReference>
<dbReference type="SMART" id="SM00342">
    <property type="entry name" value="HTH_ARAC"/>
    <property type="match status" value="1"/>
</dbReference>
<evidence type="ECO:0000256" key="3">
    <source>
        <dbReference type="ARBA" id="ARBA00023163"/>
    </source>
</evidence>
<name>A0A975D6Y3_9SPHN</name>
<organism evidence="5 6">
    <name type="scientific">Rhizorhabdus wittichii</name>
    <dbReference type="NCBI Taxonomy" id="160791"/>
    <lineage>
        <taxon>Bacteria</taxon>
        <taxon>Pseudomonadati</taxon>
        <taxon>Pseudomonadota</taxon>
        <taxon>Alphaproteobacteria</taxon>
        <taxon>Sphingomonadales</taxon>
        <taxon>Sphingomonadaceae</taxon>
        <taxon>Rhizorhabdus</taxon>
    </lineage>
</organism>
<reference evidence="5" key="2">
    <citation type="submission" date="2021-04" db="EMBL/GenBank/DDBJ databases">
        <title>Isolation and genomic analysis of the ibuprofen-degrading bacterium Sphingomonas strain MPO218.</title>
        <authorList>
            <person name="Aulestia M."/>
            <person name="Flores A."/>
            <person name="Mangas E.L."/>
            <person name="Perez-Pulido A.J."/>
            <person name="Santero E."/>
            <person name="Camacho E.M."/>
        </authorList>
    </citation>
    <scope>NUCLEOTIDE SEQUENCE</scope>
    <source>
        <strain evidence="5">MPO218</strain>
    </source>
</reference>
<dbReference type="PANTHER" id="PTHR47894:SF1">
    <property type="entry name" value="HTH-TYPE TRANSCRIPTIONAL REGULATOR VQSM"/>
    <property type="match status" value="1"/>
</dbReference>
<dbReference type="Proteomes" id="UP000664914">
    <property type="component" value="Chromosome"/>
</dbReference>
<dbReference type="InterPro" id="IPR018060">
    <property type="entry name" value="HTH_AraC"/>
</dbReference>
<reference evidence="5" key="1">
    <citation type="submission" date="2020-07" db="EMBL/GenBank/DDBJ databases">
        <authorList>
            <person name="Camacho E."/>
        </authorList>
    </citation>
    <scope>NUCLEOTIDE SEQUENCE</scope>
    <source>
        <strain evidence="5">MPO218</strain>
    </source>
</reference>
<dbReference type="GO" id="GO:0003700">
    <property type="term" value="F:DNA-binding transcription factor activity"/>
    <property type="evidence" value="ECO:0007669"/>
    <property type="project" value="InterPro"/>
</dbReference>
<keyword evidence="3" id="KW-0804">Transcription</keyword>
<dbReference type="EMBL" id="CP059319">
    <property type="protein sequence ID" value="QTH23889.1"/>
    <property type="molecule type" value="Genomic_DNA"/>
</dbReference>
<dbReference type="PANTHER" id="PTHR47894">
    <property type="entry name" value="HTH-TYPE TRANSCRIPTIONAL REGULATOR GADX"/>
    <property type="match status" value="1"/>
</dbReference>
<evidence type="ECO:0000256" key="2">
    <source>
        <dbReference type="ARBA" id="ARBA00023125"/>
    </source>
</evidence>
<dbReference type="GO" id="GO:0005829">
    <property type="term" value="C:cytosol"/>
    <property type="evidence" value="ECO:0007669"/>
    <property type="project" value="TreeGrafter"/>
</dbReference>
<evidence type="ECO:0000256" key="1">
    <source>
        <dbReference type="ARBA" id="ARBA00023015"/>
    </source>
</evidence>
<evidence type="ECO:0000259" key="4">
    <source>
        <dbReference type="PROSITE" id="PS01124"/>
    </source>
</evidence>
<feature type="domain" description="HTH araC/xylS-type" evidence="4">
    <location>
        <begin position="241"/>
        <end position="339"/>
    </location>
</feature>
<dbReference type="AlphaFoldDB" id="A0A975D6Y3"/>
<keyword evidence="2" id="KW-0238">DNA-binding</keyword>
<dbReference type="GO" id="GO:0000976">
    <property type="term" value="F:transcription cis-regulatory region binding"/>
    <property type="evidence" value="ECO:0007669"/>
    <property type="project" value="TreeGrafter"/>
</dbReference>
<protein>
    <submittedName>
        <fullName evidence="5">AraC family transcriptional regulator</fullName>
    </submittedName>
</protein>
<evidence type="ECO:0000313" key="6">
    <source>
        <dbReference type="Proteomes" id="UP000664914"/>
    </source>
</evidence>
<dbReference type="Pfam" id="PF12833">
    <property type="entry name" value="HTH_18"/>
    <property type="match status" value="1"/>
</dbReference>